<dbReference type="EMBL" id="JBCGBO010000024">
    <property type="protein sequence ID" value="KAK9181930.1"/>
    <property type="molecule type" value="Genomic_DNA"/>
</dbReference>
<organism evidence="2 3">
    <name type="scientific">Citrus x changshan-huyou</name>
    <dbReference type="NCBI Taxonomy" id="2935761"/>
    <lineage>
        <taxon>Eukaryota</taxon>
        <taxon>Viridiplantae</taxon>
        <taxon>Streptophyta</taxon>
        <taxon>Embryophyta</taxon>
        <taxon>Tracheophyta</taxon>
        <taxon>Spermatophyta</taxon>
        <taxon>Magnoliopsida</taxon>
        <taxon>eudicotyledons</taxon>
        <taxon>Gunneridae</taxon>
        <taxon>Pentapetalae</taxon>
        <taxon>rosids</taxon>
        <taxon>malvids</taxon>
        <taxon>Sapindales</taxon>
        <taxon>Rutaceae</taxon>
        <taxon>Aurantioideae</taxon>
        <taxon>Citrus</taxon>
    </lineage>
</organism>
<keyword evidence="3" id="KW-1185">Reference proteome</keyword>
<dbReference type="GO" id="GO:0034220">
    <property type="term" value="P:monoatomic ion transmembrane transport"/>
    <property type="evidence" value="ECO:0007669"/>
    <property type="project" value="UniProtKB-KW"/>
</dbReference>
<dbReference type="PANTHER" id="PTHR45651">
    <property type="entry name" value="CYCLIC NUCLEOTIDE-GATED ION CHANNEL 15-RELATED-RELATED"/>
    <property type="match status" value="1"/>
</dbReference>
<dbReference type="Proteomes" id="UP001428341">
    <property type="component" value="Unassembled WGS sequence"/>
</dbReference>
<accession>A0AAP0LTN6</accession>
<evidence type="ECO:0000313" key="2">
    <source>
        <dbReference type="EMBL" id="KAK9181930.1"/>
    </source>
</evidence>
<sequence>METFEADDLREVVHEFWRVHNMQLPHIYRFYSPEWRTSKARVMQAAWRRYKKKKLHETTMCAEAGGNLSMFSTAIYAARFSSIDALDTTATRRKGALRIGTASETSKF</sequence>
<evidence type="ECO:0000256" key="1">
    <source>
        <dbReference type="ARBA" id="ARBA00023303"/>
    </source>
</evidence>
<reference evidence="2 3" key="1">
    <citation type="submission" date="2024-05" db="EMBL/GenBank/DDBJ databases">
        <title>Haplotype-resolved chromosome-level genome assembly of Huyou (Citrus changshanensis).</title>
        <authorList>
            <person name="Miao C."/>
            <person name="Chen W."/>
            <person name="Wu Y."/>
            <person name="Wang L."/>
            <person name="Zhao S."/>
            <person name="Grierson D."/>
            <person name="Xu C."/>
            <person name="Chen K."/>
        </authorList>
    </citation>
    <scope>NUCLEOTIDE SEQUENCE [LARGE SCALE GENOMIC DNA]</scope>
    <source>
        <strain evidence="2">01-14</strain>
        <tissue evidence="2">Leaf</tissue>
    </source>
</reference>
<name>A0AAP0LTN6_9ROSI</name>
<keyword evidence="1" id="KW-0407">Ion channel</keyword>
<dbReference type="GO" id="GO:0016020">
    <property type="term" value="C:membrane"/>
    <property type="evidence" value="ECO:0007669"/>
    <property type="project" value="UniProtKB-SubCell"/>
</dbReference>
<dbReference type="PANTHER" id="PTHR45651:SF5">
    <property type="entry name" value="CYCLIC NUCLEOTIDE-GATED ION CHANNEL 1"/>
    <property type="match status" value="1"/>
</dbReference>
<keyword evidence="1" id="KW-0406">Ion transport</keyword>
<evidence type="ECO:0000313" key="3">
    <source>
        <dbReference type="Proteomes" id="UP001428341"/>
    </source>
</evidence>
<dbReference type="GO" id="GO:0030552">
    <property type="term" value="F:cAMP binding"/>
    <property type="evidence" value="ECO:0007669"/>
    <property type="project" value="UniProtKB-KW"/>
</dbReference>
<gene>
    <name evidence="2" type="ORF">WN944_025071</name>
</gene>
<keyword evidence="1" id="KW-0813">Transport</keyword>
<dbReference type="AlphaFoldDB" id="A0AAP0LTN6"/>
<proteinExistence type="predicted"/>
<comment type="caution">
    <text evidence="2">The sequence shown here is derived from an EMBL/GenBank/DDBJ whole genome shotgun (WGS) entry which is preliminary data.</text>
</comment>
<protein>
    <submittedName>
        <fullName evidence="2">Uncharacterized protein</fullName>
    </submittedName>
</protein>